<dbReference type="RefSeq" id="WP_149794673.1">
    <property type="nucleotide sequence ID" value="NZ_QVER01000018.1"/>
</dbReference>
<proteinExistence type="predicted"/>
<evidence type="ECO:0000259" key="5">
    <source>
        <dbReference type="Pfam" id="PF07992"/>
    </source>
</evidence>
<reference evidence="7 8" key="1">
    <citation type="submission" date="2018-08" db="EMBL/GenBank/DDBJ databases">
        <title>A genome reference for cultivated species of the human gut microbiota.</title>
        <authorList>
            <person name="Zou Y."/>
            <person name="Xue W."/>
            <person name="Luo G."/>
        </authorList>
    </citation>
    <scope>NUCLEOTIDE SEQUENCE [LARGE SCALE GENOMIC DNA]</scope>
    <source>
        <strain evidence="7 8">AF32-8AC</strain>
    </source>
</reference>
<dbReference type="SUPFAM" id="SSF46548">
    <property type="entry name" value="alpha-helical ferredoxin"/>
    <property type="match status" value="1"/>
</dbReference>
<feature type="domain" description="FAD/NAD(P)-binding" evidence="5">
    <location>
        <begin position="238"/>
        <end position="468"/>
    </location>
</feature>
<dbReference type="InterPro" id="IPR006005">
    <property type="entry name" value="Glut_synth_ssu1"/>
</dbReference>
<dbReference type="Gene3D" id="3.50.50.60">
    <property type="entry name" value="FAD/NAD(P)-binding domain"/>
    <property type="match status" value="2"/>
</dbReference>
<evidence type="ECO:0000256" key="2">
    <source>
        <dbReference type="ARBA" id="ARBA00023002"/>
    </source>
</evidence>
<organism evidence="7 8">
    <name type="scientific">Faecalibacterium prausnitzii</name>
    <dbReference type="NCBI Taxonomy" id="853"/>
    <lineage>
        <taxon>Bacteria</taxon>
        <taxon>Bacillati</taxon>
        <taxon>Bacillota</taxon>
        <taxon>Clostridia</taxon>
        <taxon>Eubacteriales</taxon>
        <taxon>Oscillospiraceae</taxon>
        <taxon>Faecalibacterium</taxon>
    </lineage>
</organism>
<dbReference type="AlphaFoldDB" id="A0A3E2TZN5"/>
<dbReference type="GO" id="GO:0006537">
    <property type="term" value="P:glutamate biosynthetic process"/>
    <property type="evidence" value="ECO:0007669"/>
    <property type="project" value="UniProtKB-KW"/>
</dbReference>
<comment type="caution">
    <text evidence="7">The sequence shown here is derived from an EMBL/GenBank/DDBJ whole genome shotgun (WGS) entry which is preliminary data.</text>
</comment>
<keyword evidence="1" id="KW-0028">Amino-acid biosynthesis</keyword>
<dbReference type="InterPro" id="IPR036188">
    <property type="entry name" value="FAD/NAD-bd_sf"/>
</dbReference>
<dbReference type="PANTHER" id="PTHR43100:SF3">
    <property type="entry name" value="FAD_NAD(P)-BINDING DOMAIN-CONTAINING PROTEIN"/>
    <property type="match status" value="1"/>
</dbReference>
<keyword evidence="3" id="KW-0314">Glutamate biosynthesis</keyword>
<name>A0A3E2TZN5_9FIRM</name>
<gene>
    <name evidence="7" type="ORF">DWZ46_12410</name>
</gene>
<dbReference type="Proteomes" id="UP000260991">
    <property type="component" value="Unassembled WGS sequence"/>
</dbReference>
<accession>A0A3E2TZN5</accession>
<dbReference type="SUPFAM" id="SSF51971">
    <property type="entry name" value="Nucleotide-binding domain"/>
    <property type="match status" value="1"/>
</dbReference>
<dbReference type="InterPro" id="IPR009051">
    <property type="entry name" value="Helical_ferredxn"/>
</dbReference>
<dbReference type="NCBIfam" id="TIGR01317">
    <property type="entry name" value="GOGAT_sm_gam"/>
    <property type="match status" value="1"/>
</dbReference>
<evidence type="ECO:0000256" key="1">
    <source>
        <dbReference type="ARBA" id="ARBA00022605"/>
    </source>
</evidence>
<dbReference type="Pfam" id="PF13450">
    <property type="entry name" value="NAD_binding_8"/>
    <property type="match status" value="1"/>
</dbReference>
<dbReference type="InterPro" id="IPR028261">
    <property type="entry name" value="DPD_II"/>
</dbReference>
<sequence>MAKLTGFMDYTRKTSTDVPPLERIENFNEFHIWLSREEQQTQAARCMDCGVPFCQAGMMIGGMASGCPLNNLIPEWNDLVYQGKWELALRRLRTTNRFPEFTSRVCPALCEAACTCGDVTGSSVTVRENEHAIVETGYAKGWLHAAPPPARTGKSVAVIGSGPSGLSVAEYLNIRGHAVTVFERADRVGGLLMYGIPNMKLDKSVIERRIKIMQAEGVEFRTNMDVGGAVDAAEILNSYDAIVLCCGAKKARDLNVPGRDAKGVYLAVDYLTSVTRSLLDSKFADGRAINAAGRNVLVIGGGDTGNDCQGTALRQGCTDLVALEMMPQPPKERAANNPWPEWPKVLKVDYGQTECLAKFGKDPRVYQTTVKEFLKDDAGNLTGAVISYLKPQRDPDTGRTSMVPTGEEFTYDCQLAFIAAGFVGCEDYVAEAFGVERNARGNVADHGFRTNVDKVFVCGDMRRGQSLVVWGLREGRDCAAEVDRYLMGYTNL</sequence>
<dbReference type="Pfam" id="PF14691">
    <property type="entry name" value="Fer4_20"/>
    <property type="match status" value="1"/>
</dbReference>
<evidence type="ECO:0000313" key="8">
    <source>
        <dbReference type="Proteomes" id="UP000260991"/>
    </source>
</evidence>
<protein>
    <submittedName>
        <fullName evidence="7">Glutamate synthase subunit beta</fullName>
    </submittedName>
</protein>
<dbReference type="PANTHER" id="PTHR43100">
    <property type="entry name" value="GLUTAMATE SYNTHASE [NADPH] SMALL CHAIN"/>
    <property type="match status" value="1"/>
</dbReference>
<comment type="pathway">
    <text evidence="4">Amino-acid biosynthesis.</text>
</comment>
<dbReference type="InterPro" id="IPR023753">
    <property type="entry name" value="FAD/NAD-binding_dom"/>
</dbReference>
<dbReference type="PRINTS" id="PR00419">
    <property type="entry name" value="ADXRDTASE"/>
</dbReference>
<evidence type="ECO:0000256" key="4">
    <source>
        <dbReference type="ARBA" id="ARBA00029440"/>
    </source>
</evidence>
<evidence type="ECO:0000313" key="7">
    <source>
        <dbReference type="EMBL" id="RGB88154.1"/>
    </source>
</evidence>
<dbReference type="InterPro" id="IPR051394">
    <property type="entry name" value="Glutamate_Synthase"/>
</dbReference>
<feature type="domain" description="Dihydroprymidine dehydrogenase" evidence="6">
    <location>
        <begin position="23"/>
        <end position="140"/>
    </location>
</feature>
<dbReference type="Gene3D" id="1.10.1060.10">
    <property type="entry name" value="Alpha-helical ferredoxin"/>
    <property type="match status" value="1"/>
</dbReference>
<dbReference type="EMBL" id="QVER01000018">
    <property type="protein sequence ID" value="RGB88154.1"/>
    <property type="molecule type" value="Genomic_DNA"/>
</dbReference>
<evidence type="ECO:0000259" key="6">
    <source>
        <dbReference type="Pfam" id="PF14691"/>
    </source>
</evidence>
<evidence type="ECO:0000256" key="3">
    <source>
        <dbReference type="ARBA" id="ARBA00023164"/>
    </source>
</evidence>
<dbReference type="GO" id="GO:0051536">
    <property type="term" value="F:iron-sulfur cluster binding"/>
    <property type="evidence" value="ECO:0007669"/>
    <property type="project" value="InterPro"/>
</dbReference>
<keyword evidence="2" id="KW-0560">Oxidoreductase</keyword>
<dbReference type="GO" id="GO:0016639">
    <property type="term" value="F:oxidoreductase activity, acting on the CH-NH2 group of donors, NAD or NADP as acceptor"/>
    <property type="evidence" value="ECO:0007669"/>
    <property type="project" value="InterPro"/>
</dbReference>
<dbReference type="Pfam" id="PF07992">
    <property type="entry name" value="Pyr_redox_2"/>
    <property type="match status" value="1"/>
</dbReference>